<comment type="similarity">
    <text evidence="2 11">Belongs to the eukaryotic ribosomal protein eL37 family.</text>
</comment>
<dbReference type="GO" id="GO:0006412">
    <property type="term" value="P:translation"/>
    <property type="evidence" value="ECO:0007669"/>
    <property type="project" value="UniProtKB-UniRule"/>
</dbReference>
<evidence type="ECO:0000256" key="7">
    <source>
        <dbReference type="ARBA" id="ARBA00022884"/>
    </source>
</evidence>
<dbReference type="InterPro" id="IPR001569">
    <property type="entry name" value="Ribosomal_eL37"/>
</dbReference>
<dbReference type="HAMAP" id="MF_00547">
    <property type="entry name" value="Ribosomal_eL37"/>
    <property type="match status" value="1"/>
</dbReference>
<dbReference type="SUPFAM" id="SSF57829">
    <property type="entry name" value="Zn-binding ribosomal proteins"/>
    <property type="match status" value="1"/>
</dbReference>
<keyword evidence="6 11" id="KW-0862">Zinc</keyword>
<dbReference type="Gene3D" id="2.20.25.30">
    <property type="match status" value="1"/>
</dbReference>
<feature type="binding site" evidence="11">
    <location>
        <position position="16"/>
    </location>
    <ligand>
        <name>Zn(2+)</name>
        <dbReference type="ChEBI" id="CHEBI:29105"/>
    </ligand>
</feature>
<dbReference type="GO" id="GO:0003735">
    <property type="term" value="F:structural constituent of ribosome"/>
    <property type="evidence" value="ECO:0007669"/>
    <property type="project" value="InterPro"/>
</dbReference>
<accession>A0A2R7Y4Y6</accession>
<evidence type="ECO:0000256" key="4">
    <source>
        <dbReference type="ARBA" id="ARBA00022730"/>
    </source>
</evidence>
<protein>
    <recommendedName>
        <fullName evidence="10 11">Large ribosomal subunit protein eL37</fullName>
    </recommendedName>
</protein>
<evidence type="ECO:0000256" key="8">
    <source>
        <dbReference type="ARBA" id="ARBA00022980"/>
    </source>
</evidence>
<gene>
    <name evidence="11" type="primary">rpl37e</name>
    <name evidence="12" type="ORF">B7O98_07905</name>
</gene>
<sequence>MGKRSKGKTHIRCRRCGRHAYNVAKGYCAACGFGRSKRIRRYSWANKKVNKVRVK</sequence>
<dbReference type="InterPro" id="IPR011332">
    <property type="entry name" value="Ribosomal_zn-bd"/>
</dbReference>
<keyword evidence="9 11" id="KW-0687">Ribonucleoprotein</keyword>
<evidence type="ECO:0000256" key="11">
    <source>
        <dbReference type="HAMAP-Rule" id="MF_00547"/>
    </source>
</evidence>
<dbReference type="FunFam" id="2.20.25.30:FF:000003">
    <property type="entry name" value="50S ribosomal protein L37e"/>
    <property type="match status" value="1"/>
</dbReference>
<keyword evidence="5 11" id="KW-0863">Zinc-finger</keyword>
<keyword evidence="8 11" id="KW-0689">Ribosomal protein</keyword>
<evidence type="ECO:0000256" key="2">
    <source>
        <dbReference type="ARBA" id="ARBA00009805"/>
    </source>
</evidence>
<keyword evidence="3 11" id="KW-0479">Metal-binding</keyword>
<keyword evidence="4 11" id="KW-0699">rRNA-binding</keyword>
<dbReference type="AlphaFoldDB" id="A0A2R7Y4Y6"/>
<dbReference type="NCBIfam" id="NF003214">
    <property type="entry name" value="PRK04179.1"/>
    <property type="match status" value="1"/>
</dbReference>
<keyword evidence="7 11" id="KW-0694">RNA-binding</keyword>
<evidence type="ECO:0000256" key="5">
    <source>
        <dbReference type="ARBA" id="ARBA00022771"/>
    </source>
</evidence>
<evidence type="ECO:0000256" key="10">
    <source>
        <dbReference type="ARBA" id="ARBA00035225"/>
    </source>
</evidence>
<dbReference type="Proteomes" id="UP000244093">
    <property type="component" value="Unassembled WGS sequence"/>
</dbReference>
<feature type="zinc finger region" description="C4-type" evidence="11">
    <location>
        <begin position="13"/>
        <end position="31"/>
    </location>
</feature>
<feature type="binding site" evidence="11">
    <location>
        <position position="28"/>
    </location>
    <ligand>
        <name>Zn(2+)</name>
        <dbReference type="ChEBI" id="CHEBI:29105"/>
    </ligand>
</feature>
<proteinExistence type="inferred from homology"/>
<evidence type="ECO:0000313" key="12">
    <source>
        <dbReference type="EMBL" id="PUA32606.1"/>
    </source>
</evidence>
<comment type="cofactor">
    <cofactor evidence="11">
        <name>Zn(2+)</name>
        <dbReference type="ChEBI" id="CHEBI:29105"/>
    </cofactor>
    <text evidence="11">Binds 1 zinc ion per subunit.</text>
</comment>
<evidence type="ECO:0000256" key="1">
    <source>
        <dbReference type="ARBA" id="ARBA00003058"/>
    </source>
</evidence>
<dbReference type="InterPro" id="IPR011331">
    <property type="entry name" value="Ribosomal_eL37/eL43"/>
</dbReference>
<evidence type="ECO:0000313" key="13">
    <source>
        <dbReference type="Proteomes" id="UP000244093"/>
    </source>
</evidence>
<feature type="binding site" evidence="11">
    <location>
        <position position="31"/>
    </location>
    <ligand>
        <name>Zn(2+)</name>
        <dbReference type="ChEBI" id="CHEBI:29105"/>
    </ligand>
</feature>
<comment type="caution">
    <text evidence="12">The sequence shown here is derived from an EMBL/GenBank/DDBJ whole genome shotgun (WGS) entry which is preliminary data.</text>
</comment>
<dbReference type="EMBL" id="NBVN01000004">
    <property type="protein sequence ID" value="PUA32606.1"/>
    <property type="molecule type" value="Genomic_DNA"/>
</dbReference>
<dbReference type="GO" id="GO:0008270">
    <property type="term" value="F:zinc ion binding"/>
    <property type="evidence" value="ECO:0007669"/>
    <property type="project" value="UniProtKB-UniRule"/>
</dbReference>
<dbReference type="GO" id="GO:0005840">
    <property type="term" value="C:ribosome"/>
    <property type="evidence" value="ECO:0007669"/>
    <property type="project" value="UniProtKB-KW"/>
</dbReference>
<evidence type="ECO:0000256" key="9">
    <source>
        <dbReference type="ARBA" id="ARBA00023274"/>
    </source>
</evidence>
<feature type="binding site" evidence="11">
    <location>
        <position position="13"/>
    </location>
    <ligand>
        <name>Zn(2+)</name>
        <dbReference type="ChEBI" id="CHEBI:29105"/>
    </ligand>
</feature>
<evidence type="ECO:0000256" key="3">
    <source>
        <dbReference type="ARBA" id="ARBA00022723"/>
    </source>
</evidence>
<dbReference type="Pfam" id="PF01907">
    <property type="entry name" value="Ribosomal_L37e"/>
    <property type="match status" value="1"/>
</dbReference>
<reference evidence="12 13" key="1">
    <citation type="journal article" date="2018" name="Syst. Appl. Microbiol.">
        <title>A new symbiotic nanoarchaeote (Candidatus Nanoclepta minutus) and its host (Zestosphaera tikiterensis gen. nov., sp. nov.) from a New Zealand hot spring.</title>
        <authorList>
            <person name="St John E."/>
            <person name="Liu Y."/>
            <person name="Podar M."/>
            <person name="Stott M.B."/>
            <person name="Meneghin J."/>
            <person name="Chen Z."/>
            <person name="Lagutin K."/>
            <person name="Mitchell K."/>
            <person name="Reysenbach A.L."/>
        </authorList>
    </citation>
    <scope>NUCLEOTIDE SEQUENCE [LARGE SCALE GENOMIC DNA]</scope>
    <source>
        <strain evidence="12">NZ3</strain>
    </source>
</reference>
<organism evidence="12 13">
    <name type="scientific">Zestosphaera tikiterensis</name>
    <dbReference type="NCBI Taxonomy" id="1973259"/>
    <lineage>
        <taxon>Archaea</taxon>
        <taxon>Thermoproteota</taxon>
        <taxon>Thermoprotei</taxon>
        <taxon>Desulfurococcales</taxon>
        <taxon>Desulfurococcaceae</taxon>
        <taxon>Zestosphaera</taxon>
    </lineage>
</organism>
<dbReference type="GO" id="GO:1990904">
    <property type="term" value="C:ribonucleoprotein complex"/>
    <property type="evidence" value="ECO:0007669"/>
    <property type="project" value="UniProtKB-KW"/>
</dbReference>
<dbReference type="GO" id="GO:0019843">
    <property type="term" value="F:rRNA binding"/>
    <property type="evidence" value="ECO:0007669"/>
    <property type="project" value="UniProtKB-KW"/>
</dbReference>
<evidence type="ECO:0000256" key="6">
    <source>
        <dbReference type="ARBA" id="ARBA00022833"/>
    </source>
</evidence>
<comment type="function">
    <text evidence="1 11">Binds to the 23S rRNA.</text>
</comment>
<name>A0A2R7Y4Y6_9CREN</name>